<comment type="similarity">
    <text evidence="1">Belongs to the ROK (NagC/XylR) family.</text>
</comment>
<evidence type="ECO:0000259" key="2">
    <source>
        <dbReference type="Pfam" id="PF12802"/>
    </source>
</evidence>
<dbReference type="PANTHER" id="PTHR18964">
    <property type="entry name" value="ROK (REPRESSOR, ORF, KINASE) FAMILY"/>
    <property type="match status" value="1"/>
</dbReference>
<proteinExistence type="inferred from homology"/>
<dbReference type="SUPFAM" id="SSF53067">
    <property type="entry name" value="Actin-like ATPase domain"/>
    <property type="match status" value="2"/>
</dbReference>
<organism evidence="3 4">
    <name type="scientific">Rhodococcus pyridinivorans</name>
    <dbReference type="NCBI Taxonomy" id="103816"/>
    <lineage>
        <taxon>Bacteria</taxon>
        <taxon>Bacillati</taxon>
        <taxon>Actinomycetota</taxon>
        <taxon>Actinomycetes</taxon>
        <taxon>Mycobacteriales</taxon>
        <taxon>Nocardiaceae</taxon>
        <taxon>Rhodococcus</taxon>
    </lineage>
</organism>
<evidence type="ECO:0000256" key="1">
    <source>
        <dbReference type="ARBA" id="ARBA00006479"/>
    </source>
</evidence>
<dbReference type="GO" id="GO:0003700">
    <property type="term" value="F:DNA-binding transcription factor activity"/>
    <property type="evidence" value="ECO:0007669"/>
    <property type="project" value="InterPro"/>
</dbReference>
<dbReference type="AlphaFoldDB" id="A0A7M2XMR5"/>
<name>A0A7M2XMR5_9NOCA</name>
<gene>
    <name evidence="3" type="ORF">INP59_01395</name>
</gene>
<dbReference type="RefSeq" id="WP_193902967.1">
    <property type="nucleotide sequence ID" value="NZ_CP063450.1"/>
</dbReference>
<evidence type="ECO:0000313" key="4">
    <source>
        <dbReference type="Proteomes" id="UP000593818"/>
    </source>
</evidence>
<feature type="domain" description="HTH marR-type" evidence="2">
    <location>
        <begin position="16"/>
        <end position="63"/>
    </location>
</feature>
<sequence length="345" mass="37697">MRSGRPGVFRVDETTPAGRIMQHLRRGGPATRTMLADFTGLSASTVNRAVTSLLEHGLLRDRPDLAPRGRVGRPHVPVEVDTERGFLAGIHLGERETRVVSGDLLGRELHRTTFATPASVFDVFAAIGAALRVHESHQRGRQPLWAGLAVGGLYDEHRGALDHPRLGWCEAPVDVLFRAIVPTPYTVVPYVEAVAEVEYRRCESAFRRRPESWLYLCAEESISMAWLVDGLARSSADDIESFCAVLEPGSADGTDPSPNRAVLLGRAVALVRDVVNPDVVTVGGELVTRHGREREDVSDGYRQQSSYNDVPLRFSEADDDLRSAAALGAASRVMYVDPIGAMQAR</sequence>
<reference evidence="3 4" key="1">
    <citation type="submission" date="2020-10" db="EMBL/GenBank/DDBJ databases">
        <title>Whole genome sequence of oil-degrading bacteria Rhodococcus pyridinivorans strain 5Ap.</title>
        <authorList>
            <person name="Akhremchuk A.E."/>
            <person name="Valentovich L.N."/>
            <person name="Charniauskaya M.I."/>
            <person name="Bukliarevich H.A."/>
            <person name="Titok M.A."/>
        </authorList>
    </citation>
    <scope>NUCLEOTIDE SEQUENCE [LARGE SCALE GENOMIC DNA]</scope>
    <source>
        <strain evidence="3 4">5Ap</strain>
    </source>
</reference>
<dbReference type="InterPro" id="IPR043129">
    <property type="entry name" value="ATPase_NBD"/>
</dbReference>
<accession>A0A7M2XMR5</accession>
<dbReference type="EMBL" id="CP063450">
    <property type="protein sequence ID" value="QOV99108.1"/>
    <property type="molecule type" value="Genomic_DNA"/>
</dbReference>
<dbReference type="InterPro" id="IPR036388">
    <property type="entry name" value="WH-like_DNA-bd_sf"/>
</dbReference>
<dbReference type="Gene3D" id="3.30.420.40">
    <property type="match status" value="1"/>
</dbReference>
<dbReference type="Gene3D" id="1.10.10.10">
    <property type="entry name" value="Winged helix-like DNA-binding domain superfamily/Winged helix DNA-binding domain"/>
    <property type="match status" value="1"/>
</dbReference>
<dbReference type="InterPro" id="IPR000835">
    <property type="entry name" value="HTH_MarR-typ"/>
</dbReference>
<dbReference type="InterPro" id="IPR000600">
    <property type="entry name" value="ROK"/>
</dbReference>
<dbReference type="Pfam" id="PF12802">
    <property type="entry name" value="MarR_2"/>
    <property type="match status" value="1"/>
</dbReference>
<evidence type="ECO:0000313" key="3">
    <source>
        <dbReference type="EMBL" id="QOV99108.1"/>
    </source>
</evidence>
<dbReference type="InterPro" id="IPR036390">
    <property type="entry name" value="WH_DNA-bd_sf"/>
</dbReference>
<dbReference type="PANTHER" id="PTHR18964:SF149">
    <property type="entry name" value="BIFUNCTIONAL UDP-N-ACETYLGLUCOSAMINE 2-EPIMERASE_N-ACETYLMANNOSAMINE KINASE"/>
    <property type="match status" value="1"/>
</dbReference>
<protein>
    <submittedName>
        <fullName evidence="3">ROK family transcriptional regulator</fullName>
    </submittedName>
</protein>
<keyword evidence="4" id="KW-1185">Reference proteome</keyword>
<dbReference type="Proteomes" id="UP000593818">
    <property type="component" value="Chromosome"/>
</dbReference>
<dbReference type="SUPFAM" id="SSF46785">
    <property type="entry name" value="Winged helix' DNA-binding domain"/>
    <property type="match status" value="1"/>
</dbReference>